<reference evidence="5" key="1">
    <citation type="submission" date="2023-07" db="EMBL/GenBank/DDBJ databases">
        <title>Chromosome-level Genome Assembly of Striped Snakehead (Channa striata).</title>
        <authorList>
            <person name="Liu H."/>
        </authorList>
    </citation>
    <scope>NUCLEOTIDE SEQUENCE</scope>
    <source>
        <strain evidence="5">Gz</strain>
        <tissue evidence="5">Muscle</tissue>
    </source>
</reference>
<comment type="caution">
    <text evidence="5">The sequence shown here is derived from an EMBL/GenBank/DDBJ whole genome shotgun (WGS) entry which is preliminary data.</text>
</comment>
<dbReference type="Proteomes" id="UP001187415">
    <property type="component" value="Unassembled WGS sequence"/>
</dbReference>
<dbReference type="Pfam" id="PF00632">
    <property type="entry name" value="HECT"/>
    <property type="match status" value="1"/>
</dbReference>
<dbReference type="EMBL" id="JAUPFM010000009">
    <property type="protein sequence ID" value="KAK2842787.1"/>
    <property type="molecule type" value="Genomic_DNA"/>
</dbReference>
<dbReference type="SUPFAM" id="SSF56204">
    <property type="entry name" value="Hect, E3 ligase catalytic domain"/>
    <property type="match status" value="1"/>
</dbReference>
<protein>
    <recommendedName>
        <fullName evidence="4">HECT domain-containing protein</fullName>
    </recommendedName>
</protein>
<dbReference type="AlphaFoldDB" id="A0AA88MQH6"/>
<evidence type="ECO:0000256" key="3">
    <source>
        <dbReference type="PROSITE-ProRule" id="PRU00104"/>
    </source>
</evidence>
<keyword evidence="2 3" id="KW-0833">Ubl conjugation pathway</keyword>
<dbReference type="InterPro" id="IPR035983">
    <property type="entry name" value="Hect_E3_ubiquitin_ligase"/>
</dbReference>
<dbReference type="Gene3D" id="3.30.2410.10">
    <property type="entry name" value="Hect, E3 ligase catalytic domain"/>
    <property type="match status" value="1"/>
</dbReference>
<feature type="domain" description="HECT" evidence="4">
    <location>
        <begin position="180"/>
        <end position="254"/>
    </location>
</feature>
<keyword evidence="6" id="KW-1185">Reference proteome</keyword>
<accession>A0AA88MQH6</accession>
<evidence type="ECO:0000256" key="2">
    <source>
        <dbReference type="ARBA" id="ARBA00022786"/>
    </source>
</evidence>
<dbReference type="GO" id="GO:0004842">
    <property type="term" value="F:ubiquitin-protein transferase activity"/>
    <property type="evidence" value="ECO:0007669"/>
    <property type="project" value="InterPro"/>
</dbReference>
<evidence type="ECO:0000259" key="4">
    <source>
        <dbReference type="PROSITE" id="PS50237"/>
    </source>
</evidence>
<name>A0AA88MQH6_CHASR</name>
<dbReference type="PROSITE" id="PS50237">
    <property type="entry name" value="HECT"/>
    <property type="match status" value="1"/>
</dbReference>
<evidence type="ECO:0000313" key="6">
    <source>
        <dbReference type="Proteomes" id="UP001187415"/>
    </source>
</evidence>
<organism evidence="5 6">
    <name type="scientific">Channa striata</name>
    <name type="common">Snakehead murrel</name>
    <name type="synonym">Ophicephalus striatus</name>
    <dbReference type="NCBI Taxonomy" id="64152"/>
    <lineage>
        <taxon>Eukaryota</taxon>
        <taxon>Metazoa</taxon>
        <taxon>Chordata</taxon>
        <taxon>Craniata</taxon>
        <taxon>Vertebrata</taxon>
        <taxon>Euteleostomi</taxon>
        <taxon>Actinopterygii</taxon>
        <taxon>Neopterygii</taxon>
        <taxon>Teleostei</taxon>
        <taxon>Neoteleostei</taxon>
        <taxon>Acanthomorphata</taxon>
        <taxon>Anabantaria</taxon>
        <taxon>Anabantiformes</taxon>
        <taxon>Channoidei</taxon>
        <taxon>Channidae</taxon>
        <taxon>Channa</taxon>
    </lineage>
</organism>
<gene>
    <name evidence="5" type="ORF">Q5P01_012987</name>
</gene>
<feature type="active site" description="Glycyl thioester intermediate" evidence="3">
    <location>
        <position position="222"/>
    </location>
</feature>
<evidence type="ECO:0000256" key="1">
    <source>
        <dbReference type="ARBA" id="ARBA00022679"/>
    </source>
</evidence>
<proteinExistence type="predicted"/>
<keyword evidence="1" id="KW-0808">Transferase</keyword>
<evidence type="ECO:0000313" key="5">
    <source>
        <dbReference type="EMBL" id="KAK2842787.1"/>
    </source>
</evidence>
<dbReference type="InterPro" id="IPR000569">
    <property type="entry name" value="HECT_dom"/>
</dbReference>
<sequence>MEALMLSPMLEGGNNKLNLALDSSALREDRYFTGKAIAVSLVHGGPPPGFFSPTLYSCLVSGKSSVKPVSECASLDDLVHTTEPLQDYLANAGCLRTLKSIEERDLLVQDILMFQVVHRVSGPLVFSIQMYPDSFRPLFCHEPSPLTAEMMDHLFHIRLPEMGSNERRAEELVGPSKLGKILAFARGASVIPPVGFSPQPSVEFLHDQSMSPKLCLLFSNTCINCLKLPLLDKYEHFRESTDFALGNTQGFGRESLDLLYIV</sequence>